<evidence type="ECO:0000256" key="2">
    <source>
        <dbReference type="ARBA" id="ARBA00022603"/>
    </source>
</evidence>
<dbReference type="PANTHER" id="PTHR44942">
    <property type="entry name" value="METHYLTRANSF_11 DOMAIN-CONTAINING PROTEIN"/>
    <property type="match status" value="1"/>
</dbReference>
<dbReference type="GO" id="GO:0008757">
    <property type="term" value="F:S-adenosylmethionine-dependent methyltransferase activity"/>
    <property type="evidence" value="ECO:0007669"/>
    <property type="project" value="InterPro"/>
</dbReference>
<feature type="non-terminal residue" evidence="5">
    <location>
        <position position="1"/>
    </location>
</feature>
<dbReference type="Proteomes" id="UP000481583">
    <property type="component" value="Unassembled WGS sequence"/>
</dbReference>
<evidence type="ECO:0000259" key="4">
    <source>
        <dbReference type="Pfam" id="PF08241"/>
    </source>
</evidence>
<dbReference type="GO" id="GO:0032259">
    <property type="term" value="P:methylation"/>
    <property type="evidence" value="ECO:0007669"/>
    <property type="project" value="UniProtKB-KW"/>
</dbReference>
<feature type="domain" description="Methyltransferase type 11" evidence="4">
    <location>
        <begin position="20"/>
        <end position="109"/>
    </location>
</feature>
<comment type="similarity">
    <text evidence="1">Belongs to the methyltransferase superfamily.</text>
</comment>
<dbReference type="RefSeq" id="WP_165244523.1">
    <property type="nucleotide sequence ID" value="NZ_JAAKZV010000304.1"/>
</dbReference>
<dbReference type="InterPro" id="IPR051052">
    <property type="entry name" value="Diverse_substrate_MTase"/>
</dbReference>
<accession>A0A6G4UBG1</accession>
<keyword evidence="3 5" id="KW-0808">Transferase</keyword>
<keyword evidence="2 5" id="KW-0489">Methyltransferase</keyword>
<dbReference type="PANTHER" id="PTHR44942:SF4">
    <property type="entry name" value="METHYLTRANSFERASE TYPE 11 DOMAIN-CONTAINING PROTEIN"/>
    <property type="match status" value="1"/>
</dbReference>
<name>A0A6G4UBG1_9ACTN</name>
<proteinExistence type="inferred from homology"/>
<protein>
    <submittedName>
        <fullName evidence="5">Class I SAM-dependent methyltransferase</fullName>
    </submittedName>
</protein>
<dbReference type="AlphaFoldDB" id="A0A6G4UBG1"/>
<dbReference type="Gene3D" id="3.40.50.150">
    <property type="entry name" value="Vaccinia Virus protein VP39"/>
    <property type="match status" value="1"/>
</dbReference>
<keyword evidence="6" id="KW-1185">Reference proteome</keyword>
<dbReference type="EMBL" id="JAAKZV010000304">
    <property type="protein sequence ID" value="NGN69514.1"/>
    <property type="molecule type" value="Genomic_DNA"/>
</dbReference>
<gene>
    <name evidence="5" type="ORF">G5C51_37205</name>
</gene>
<organism evidence="5 6">
    <name type="scientific">Streptomyces coryli</name>
    <dbReference type="NCBI Taxonomy" id="1128680"/>
    <lineage>
        <taxon>Bacteria</taxon>
        <taxon>Bacillati</taxon>
        <taxon>Actinomycetota</taxon>
        <taxon>Actinomycetes</taxon>
        <taxon>Kitasatosporales</taxon>
        <taxon>Streptomycetaceae</taxon>
        <taxon>Streptomyces</taxon>
    </lineage>
</organism>
<evidence type="ECO:0000313" key="6">
    <source>
        <dbReference type="Proteomes" id="UP000481583"/>
    </source>
</evidence>
<dbReference type="CDD" id="cd02440">
    <property type="entry name" value="AdoMet_MTases"/>
    <property type="match status" value="1"/>
</dbReference>
<reference evidence="5 6" key="1">
    <citation type="submission" date="2020-02" db="EMBL/GenBank/DDBJ databases">
        <title>Whole-genome analyses of novel actinobacteria.</title>
        <authorList>
            <person name="Sahin N."/>
        </authorList>
    </citation>
    <scope>NUCLEOTIDE SEQUENCE [LARGE SCALE GENOMIC DNA]</scope>
    <source>
        <strain evidence="5 6">A7024</strain>
    </source>
</reference>
<dbReference type="InterPro" id="IPR013216">
    <property type="entry name" value="Methyltransf_11"/>
</dbReference>
<evidence type="ECO:0000313" key="5">
    <source>
        <dbReference type="EMBL" id="NGN69514.1"/>
    </source>
</evidence>
<dbReference type="SUPFAM" id="SSF53335">
    <property type="entry name" value="S-adenosyl-L-methionine-dependent methyltransferases"/>
    <property type="match status" value="1"/>
</dbReference>
<comment type="caution">
    <text evidence="5">The sequence shown here is derived from an EMBL/GenBank/DDBJ whole genome shotgun (WGS) entry which is preliminary data.</text>
</comment>
<dbReference type="InterPro" id="IPR029063">
    <property type="entry name" value="SAM-dependent_MTases_sf"/>
</dbReference>
<dbReference type="Pfam" id="PF08241">
    <property type="entry name" value="Methyltransf_11"/>
    <property type="match status" value="1"/>
</dbReference>
<evidence type="ECO:0000256" key="1">
    <source>
        <dbReference type="ARBA" id="ARBA00008361"/>
    </source>
</evidence>
<sequence>ALFDALEDLTGRPLTTTAALDCGAGTGIATRLLTDRGARVTALEPGLGMAARLHTNLPHLPLVQGDGNTLPFADASFDLVTYAQAFHWTDPGRSVPEAMRVLRPGGALALWWNQQDSGEPWIQEQEKRLSLRQREMITKEGAQELLAGYGLEPVLRNLSWSRRVTIDDHLRNIGSHSHFIVMGDEAARVLAAERDALLERFPDGELTEHYVCALILARRPADPAAEPR</sequence>
<evidence type="ECO:0000256" key="3">
    <source>
        <dbReference type="ARBA" id="ARBA00022679"/>
    </source>
</evidence>